<protein>
    <recommendedName>
        <fullName evidence="3">DUF5085 domain-containing protein</fullName>
    </recommendedName>
</protein>
<organism evidence="1 2">
    <name type="scientific">Amphibacillus marinus</name>
    <dbReference type="NCBI Taxonomy" id="872970"/>
    <lineage>
        <taxon>Bacteria</taxon>
        <taxon>Bacillati</taxon>
        <taxon>Bacillota</taxon>
        <taxon>Bacilli</taxon>
        <taxon>Bacillales</taxon>
        <taxon>Bacillaceae</taxon>
        <taxon>Amphibacillus</taxon>
    </lineage>
</organism>
<dbReference type="STRING" id="872970.SAMN04488134_12012"/>
<sequence>MKIERRGMQFDHLLSYQTVLTRDKWQEGIFIMEELAVGEGIYQNGPFFFSVKNNEDESNNGTFTYFMPINGPVAIEENSDFCFRERFALEDALVMRQADQLLDFYEAETKLRTYAAEQNISLEATTYVVLLEVYNEIMIDLYIPIQNQGNSLC</sequence>
<evidence type="ECO:0000313" key="1">
    <source>
        <dbReference type="EMBL" id="SEO94651.1"/>
    </source>
</evidence>
<gene>
    <name evidence="1" type="ORF">SAMN04488134_12012</name>
</gene>
<dbReference type="RefSeq" id="WP_091500385.1">
    <property type="nucleotide sequence ID" value="NZ_FODJ01000020.1"/>
</dbReference>
<name>A0A1H8TUV3_9BACI</name>
<evidence type="ECO:0000313" key="2">
    <source>
        <dbReference type="Proteomes" id="UP000199300"/>
    </source>
</evidence>
<dbReference type="OrthoDB" id="2365165at2"/>
<dbReference type="EMBL" id="FODJ01000020">
    <property type="protein sequence ID" value="SEO94651.1"/>
    <property type="molecule type" value="Genomic_DNA"/>
</dbReference>
<proteinExistence type="predicted"/>
<reference evidence="1 2" key="1">
    <citation type="submission" date="2016-10" db="EMBL/GenBank/DDBJ databases">
        <authorList>
            <person name="de Groot N.N."/>
        </authorList>
    </citation>
    <scope>NUCLEOTIDE SEQUENCE [LARGE SCALE GENOMIC DNA]</scope>
    <source>
        <strain evidence="1 2">CGMCC 1.10434</strain>
    </source>
</reference>
<dbReference type="AlphaFoldDB" id="A0A1H8TUV3"/>
<dbReference type="Proteomes" id="UP000199300">
    <property type="component" value="Unassembled WGS sequence"/>
</dbReference>
<accession>A0A1H8TUV3</accession>
<keyword evidence="2" id="KW-1185">Reference proteome</keyword>
<evidence type="ECO:0008006" key="3">
    <source>
        <dbReference type="Google" id="ProtNLM"/>
    </source>
</evidence>